<feature type="signal peptide" evidence="2">
    <location>
        <begin position="1"/>
        <end position="23"/>
    </location>
</feature>
<dbReference type="InterPro" id="IPR054465">
    <property type="entry name" value="Integrase_p58-like_C"/>
</dbReference>
<dbReference type="EMBL" id="HADW01011621">
    <property type="protein sequence ID" value="SBP13021.1"/>
    <property type="molecule type" value="Transcribed_RNA"/>
</dbReference>
<feature type="non-terminal residue" evidence="4">
    <location>
        <position position="240"/>
    </location>
</feature>
<evidence type="ECO:0000259" key="3">
    <source>
        <dbReference type="Pfam" id="PF22938"/>
    </source>
</evidence>
<protein>
    <recommendedName>
        <fullName evidence="3">Integrase p58-like C-terminal domain-containing protein</fullName>
    </recommendedName>
</protein>
<reference evidence="4" key="1">
    <citation type="submission" date="2016-05" db="EMBL/GenBank/DDBJ databases">
        <authorList>
            <person name="Lavstsen T."/>
            <person name="Jespersen J.S."/>
        </authorList>
    </citation>
    <scope>NUCLEOTIDE SEQUENCE</scope>
    <source>
        <tissue evidence="4">Brain</tissue>
    </source>
</reference>
<dbReference type="InterPro" id="IPR043502">
    <property type="entry name" value="DNA/RNA_pol_sf"/>
</dbReference>
<organism evidence="4">
    <name type="scientific">Iconisemion striatum</name>
    <dbReference type="NCBI Taxonomy" id="60296"/>
    <lineage>
        <taxon>Eukaryota</taxon>
        <taxon>Metazoa</taxon>
        <taxon>Chordata</taxon>
        <taxon>Craniata</taxon>
        <taxon>Vertebrata</taxon>
        <taxon>Euteleostomi</taxon>
        <taxon>Actinopterygii</taxon>
        <taxon>Neopterygii</taxon>
        <taxon>Teleostei</taxon>
        <taxon>Neoteleostei</taxon>
        <taxon>Acanthomorphata</taxon>
        <taxon>Ovalentaria</taxon>
        <taxon>Atherinomorphae</taxon>
        <taxon>Cyprinodontiformes</taxon>
        <taxon>Nothobranchiidae</taxon>
        <taxon>Iconisemion</taxon>
    </lineage>
</organism>
<dbReference type="PANTHER" id="PTHR24559">
    <property type="entry name" value="TRANSPOSON TY3-I GAG-POL POLYPROTEIN"/>
    <property type="match status" value="1"/>
</dbReference>
<evidence type="ECO:0000256" key="1">
    <source>
        <dbReference type="SAM" id="Coils"/>
    </source>
</evidence>
<feature type="non-terminal residue" evidence="4">
    <location>
        <position position="1"/>
    </location>
</feature>
<evidence type="ECO:0000256" key="2">
    <source>
        <dbReference type="SAM" id="SignalP"/>
    </source>
</evidence>
<feature type="domain" description="Integrase p58-like C-terminal" evidence="3">
    <location>
        <begin position="28"/>
        <end position="61"/>
    </location>
</feature>
<accession>A0A1A7X4R3</accession>
<dbReference type="Pfam" id="PF22938">
    <property type="entry name" value="Integrase_p58_C"/>
    <property type="match status" value="1"/>
</dbReference>
<keyword evidence="2" id="KW-0732">Signal</keyword>
<dbReference type="AlphaFoldDB" id="A0A1A7X4R3"/>
<proteinExistence type="predicted"/>
<keyword evidence="1" id="KW-0175">Coiled coil</keyword>
<name>A0A1A7X4R3_9TELE</name>
<evidence type="ECO:0000313" key="4">
    <source>
        <dbReference type="EMBL" id="SBP13021.1"/>
    </source>
</evidence>
<sequence>GGRGFYPGDLVLVLTSLAGSALSSKFEGPFVVQEKLNDTTYVIQTPHRRRKTRTCHVNMLKLYHSTLGLAEQPHEAPVCAAAAFMPVTEEEVHSRLTHCVSPRLNNSQALLQLEESLDHLEKENKTKLVELVKSYMCLFSDTPTCTTLSRHEVSVQHAKPIKQHPYRTSPMKRELLKQETDYLLDHGLAVPSCSPWSSPCIVEKKPDGTPRFITDYRKVNAVTVPDSYPLPRVDDCIDSV</sequence>
<reference evidence="4" key="2">
    <citation type="submission" date="2016-06" db="EMBL/GenBank/DDBJ databases">
        <title>The genome of a short-lived fish provides insights into sex chromosome evolution and the genetic control of aging.</title>
        <authorList>
            <person name="Reichwald K."/>
            <person name="Felder M."/>
            <person name="Petzold A."/>
            <person name="Koch P."/>
            <person name="Groth M."/>
            <person name="Platzer M."/>
        </authorList>
    </citation>
    <scope>NUCLEOTIDE SEQUENCE</scope>
    <source>
        <tissue evidence="4">Brain</tissue>
    </source>
</reference>
<feature type="coiled-coil region" evidence="1">
    <location>
        <begin position="103"/>
        <end position="130"/>
    </location>
</feature>
<dbReference type="Gene3D" id="3.10.10.10">
    <property type="entry name" value="HIV Type 1 Reverse Transcriptase, subunit A, domain 1"/>
    <property type="match status" value="1"/>
</dbReference>
<feature type="chain" id="PRO_5008362800" description="Integrase p58-like C-terminal domain-containing protein" evidence="2">
    <location>
        <begin position="24"/>
        <end position="240"/>
    </location>
</feature>
<gene>
    <name evidence="4" type="primary">Nfu_g_1_006834</name>
</gene>
<dbReference type="SUPFAM" id="SSF56672">
    <property type="entry name" value="DNA/RNA polymerases"/>
    <property type="match status" value="1"/>
</dbReference>
<dbReference type="InterPro" id="IPR053134">
    <property type="entry name" value="RNA-dir_DNA_polymerase"/>
</dbReference>
<dbReference type="PANTHER" id="PTHR24559:SF444">
    <property type="entry name" value="REVERSE TRANSCRIPTASE DOMAIN-CONTAINING PROTEIN"/>
    <property type="match status" value="1"/>
</dbReference>